<keyword evidence="4" id="KW-1185">Reference proteome</keyword>
<comment type="similarity">
    <text evidence="1">Belongs to the WXG100 family.</text>
</comment>
<dbReference type="Gene3D" id="1.10.287.1060">
    <property type="entry name" value="ESAT-6-like"/>
    <property type="match status" value="1"/>
</dbReference>
<dbReference type="Pfam" id="PF06013">
    <property type="entry name" value="WXG100"/>
    <property type="match status" value="1"/>
</dbReference>
<accession>A0A261EWQ8</accession>
<sequence length="97" mass="10579">MANLNVSYADIEATVSRLQQGQSDLNQELQNLKAQVDDLVSSGFITDKASGAFQQSYQEFTDGATKTVNGLEGICDYLNKAQQAMQELDSQLASQLQ</sequence>
<name>A0A261EWQ8_9BIFI</name>
<dbReference type="NCBIfam" id="TIGR03930">
    <property type="entry name" value="WXG100_ESAT6"/>
    <property type="match status" value="1"/>
</dbReference>
<dbReference type="AlphaFoldDB" id="A0A261EWQ8"/>
<dbReference type="SUPFAM" id="SSF140453">
    <property type="entry name" value="EsxAB dimer-like"/>
    <property type="match status" value="1"/>
</dbReference>
<dbReference type="RefSeq" id="WP_094661037.1">
    <property type="nucleotide sequence ID" value="NZ_JBKZBR010000007.1"/>
</dbReference>
<gene>
    <name evidence="3" type="ORF">PSRA_1225</name>
</gene>
<evidence type="ECO:0000313" key="3">
    <source>
        <dbReference type="EMBL" id="OZG51281.1"/>
    </source>
</evidence>
<organism evidence="3 4">
    <name type="scientific">Pseudoscardovia radai</name>
    <dbReference type="NCBI Taxonomy" id="987066"/>
    <lineage>
        <taxon>Bacteria</taxon>
        <taxon>Bacillati</taxon>
        <taxon>Actinomycetota</taxon>
        <taxon>Actinomycetes</taxon>
        <taxon>Bifidobacteriales</taxon>
        <taxon>Bifidobacteriaceae</taxon>
        <taxon>Pseudoscardovia</taxon>
    </lineage>
</organism>
<dbReference type="EMBL" id="MWWR01000009">
    <property type="protein sequence ID" value="OZG51281.1"/>
    <property type="molecule type" value="Genomic_DNA"/>
</dbReference>
<dbReference type="InterPro" id="IPR036689">
    <property type="entry name" value="ESAT-6-like_sf"/>
</dbReference>
<keyword evidence="2" id="KW-0175">Coiled coil</keyword>
<reference evidence="3 4" key="1">
    <citation type="journal article" date="2017" name="BMC Genomics">
        <title>Comparative genomic and phylogenomic analyses of the Bifidobacteriaceae family.</title>
        <authorList>
            <person name="Lugli G.A."/>
            <person name="Milani C."/>
            <person name="Turroni F."/>
            <person name="Duranti S."/>
            <person name="Mancabelli L."/>
            <person name="Mangifesta M."/>
            <person name="Ferrario C."/>
            <person name="Modesto M."/>
            <person name="Mattarelli P."/>
            <person name="Jiri K."/>
            <person name="van Sinderen D."/>
            <person name="Ventura M."/>
        </authorList>
    </citation>
    <scope>NUCLEOTIDE SEQUENCE [LARGE SCALE GENOMIC DNA]</scope>
    <source>
        <strain evidence="3 4">DSM 24742</strain>
    </source>
</reference>
<evidence type="ECO:0000256" key="2">
    <source>
        <dbReference type="SAM" id="Coils"/>
    </source>
</evidence>
<dbReference type="OrthoDB" id="3268062at2"/>
<proteinExistence type="inferred from homology"/>
<feature type="coiled-coil region" evidence="2">
    <location>
        <begin position="15"/>
        <end position="42"/>
    </location>
</feature>
<comment type="caution">
    <text evidence="3">The sequence shown here is derived from an EMBL/GenBank/DDBJ whole genome shotgun (WGS) entry which is preliminary data.</text>
</comment>
<evidence type="ECO:0000313" key="4">
    <source>
        <dbReference type="Proteomes" id="UP000216725"/>
    </source>
</evidence>
<protein>
    <recommendedName>
        <fullName evidence="1">ESAT-6-like protein</fullName>
    </recommendedName>
</protein>
<dbReference type="InterPro" id="IPR010310">
    <property type="entry name" value="T7SS_ESAT-6-like"/>
</dbReference>
<evidence type="ECO:0000256" key="1">
    <source>
        <dbReference type="RuleBase" id="RU362001"/>
    </source>
</evidence>
<dbReference type="Proteomes" id="UP000216725">
    <property type="component" value="Unassembled WGS sequence"/>
</dbReference>